<sequence length="195" mass="21595">MKENQQAKNKEDTEITTKYQQQKNKGTAEQTKDNIINIDKSESGSFMENVIADKSNDEDAQVEVEIADEVNDGVADADTIHIMRDPAQEEEGTTSPPQIQHAGNEIQNTHKAVGGTCLNNDQEDAKENEAKSSANEGDRLANVEIDIGDDAIEINTDTSVQMDEVNRNKGDVLPRQAAKLKKDNKTKIIREKVYP</sequence>
<dbReference type="Proteomes" id="UP001152561">
    <property type="component" value="Unassembled WGS sequence"/>
</dbReference>
<name>A0A9Q1LML6_9SOLA</name>
<organism evidence="2 3">
    <name type="scientific">Anisodus acutangulus</name>
    <dbReference type="NCBI Taxonomy" id="402998"/>
    <lineage>
        <taxon>Eukaryota</taxon>
        <taxon>Viridiplantae</taxon>
        <taxon>Streptophyta</taxon>
        <taxon>Embryophyta</taxon>
        <taxon>Tracheophyta</taxon>
        <taxon>Spermatophyta</taxon>
        <taxon>Magnoliopsida</taxon>
        <taxon>eudicotyledons</taxon>
        <taxon>Gunneridae</taxon>
        <taxon>Pentapetalae</taxon>
        <taxon>asterids</taxon>
        <taxon>lamiids</taxon>
        <taxon>Solanales</taxon>
        <taxon>Solanaceae</taxon>
        <taxon>Solanoideae</taxon>
        <taxon>Hyoscyameae</taxon>
        <taxon>Anisodus</taxon>
    </lineage>
</organism>
<gene>
    <name evidence="2" type="ORF">K7X08_034007</name>
</gene>
<feature type="compositionally biased region" description="Basic and acidic residues" evidence="1">
    <location>
        <begin position="78"/>
        <end position="87"/>
    </location>
</feature>
<feature type="region of interest" description="Disordered" evidence="1">
    <location>
        <begin position="1"/>
        <end position="35"/>
    </location>
</feature>
<proteinExistence type="predicted"/>
<dbReference type="AlphaFoldDB" id="A0A9Q1LML6"/>
<feature type="compositionally biased region" description="Polar residues" evidence="1">
    <location>
        <begin position="16"/>
        <end position="29"/>
    </location>
</feature>
<dbReference type="EMBL" id="JAJAGQ010000016">
    <property type="protein sequence ID" value="KAJ8540540.1"/>
    <property type="molecule type" value="Genomic_DNA"/>
</dbReference>
<evidence type="ECO:0000256" key="1">
    <source>
        <dbReference type="SAM" id="MobiDB-lite"/>
    </source>
</evidence>
<evidence type="ECO:0000313" key="3">
    <source>
        <dbReference type="Proteomes" id="UP001152561"/>
    </source>
</evidence>
<keyword evidence="3" id="KW-1185">Reference proteome</keyword>
<evidence type="ECO:0000313" key="2">
    <source>
        <dbReference type="EMBL" id="KAJ8540540.1"/>
    </source>
</evidence>
<accession>A0A9Q1LML6</accession>
<comment type="caution">
    <text evidence="2">The sequence shown here is derived from an EMBL/GenBank/DDBJ whole genome shotgun (WGS) entry which is preliminary data.</text>
</comment>
<feature type="region of interest" description="Disordered" evidence="1">
    <location>
        <begin position="70"/>
        <end position="140"/>
    </location>
</feature>
<reference evidence="3" key="1">
    <citation type="journal article" date="2023" name="Proc. Natl. Acad. Sci. U.S.A.">
        <title>Genomic and structural basis for evolution of tropane alkaloid biosynthesis.</title>
        <authorList>
            <person name="Wanga Y.-J."/>
            <person name="Taina T."/>
            <person name="Yua J.-Y."/>
            <person name="Lia J."/>
            <person name="Xua B."/>
            <person name="Chenc J."/>
            <person name="D'Auriad J.C."/>
            <person name="Huanga J.-P."/>
            <person name="Huanga S.-X."/>
        </authorList>
    </citation>
    <scope>NUCLEOTIDE SEQUENCE [LARGE SCALE GENOMIC DNA]</scope>
    <source>
        <strain evidence="3">cv. KIB-2019</strain>
    </source>
</reference>
<protein>
    <submittedName>
        <fullName evidence="2">Uncharacterized protein</fullName>
    </submittedName>
</protein>
<feature type="compositionally biased region" description="Basic and acidic residues" evidence="1">
    <location>
        <begin position="123"/>
        <end position="140"/>
    </location>
</feature>
<feature type="compositionally biased region" description="Basic and acidic residues" evidence="1">
    <location>
        <begin position="1"/>
        <end position="15"/>
    </location>
</feature>